<dbReference type="InterPro" id="IPR001357">
    <property type="entry name" value="BRCT_dom"/>
</dbReference>
<feature type="region of interest" description="Disordered" evidence="6">
    <location>
        <begin position="149"/>
        <end position="177"/>
    </location>
</feature>
<comment type="function">
    <text evidence="5">Acts both as a regulator of telomere function and as a transcription regulator. Involved in the regulation of telomere length and protection as a component of the shelterin complex (telosome). Does not bind DNA directly: recruited to telomeric double-stranded 5'-TTAGGG-3' repeats via its interaction with terf2. Independently of its function in telomeres, also acts as a transcription regulator: recruited to extratelomeric 5'-TTAGGG-3' sites via its association with terf2 or other factors, and regulates gene expression.</text>
</comment>
<dbReference type="OrthoDB" id="435460at2759"/>
<dbReference type="EMBL" id="JAIZAY010000015">
    <property type="protein sequence ID" value="KAJ8028845.1"/>
    <property type="molecule type" value="Genomic_DNA"/>
</dbReference>
<evidence type="ECO:0000256" key="2">
    <source>
        <dbReference type="ARBA" id="ARBA00022454"/>
    </source>
</evidence>
<evidence type="ECO:0000259" key="7">
    <source>
        <dbReference type="PROSITE" id="PS50172"/>
    </source>
</evidence>
<feature type="compositionally biased region" description="Basic and acidic residues" evidence="6">
    <location>
        <begin position="149"/>
        <end position="170"/>
    </location>
</feature>
<evidence type="ECO:0000256" key="6">
    <source>
        <dbReference type="SAM" id="MobiDB-lite"/>
    </source>
</evidence>
<dbReference type="PANTHER" id="PTHR16466">
    <property type="entry name" value="TELOMERE REPEAT-BINDING FACTOR 2-INTERACTING PROTEIN 1"/>
    <property type="match status" value="1"/>
</dbReference>
<keyword evidence="5" id="KW-0805">Transcription regulation</keyword>
<keyword evidence="4 5" id="KW-0539">Nucleus</keyword>
<evidence type="ECO:0000313" key="8">
    <source>
        <dbReference type="EMBL" id="KAJ8028845.1"/>
    </source>
</evidence>
<dbReference type="CDD" id="cd11655">
    <property type="entry name" value="rap1_myb-like"/>
    <property type="match status" value="1"/>
</dbReference>
<dbReference type="GO" id="GO:0042162">
    <property type="term" value="F:telomeric DNA binding"/>
    <property type="evidence" value="ECO:0007669"/>
    <property type="project" value="TreeGrafter"/>
</dbReference>
<protein>
    <recommendedName>
        <fullName evidence="5">Telomeric repeat-binding factor 2-interacting protein 1</fullName>
        <shortName evidence="5">TERF2-interacting telomeric protein 1</shortName>
    </recommendedName>
    <alternativeName>
        <fullName evidence="5">Repressor/activator protein 1 homolog</fullName>
    </alternativeName>
</protein>
<dbReference type="GO" id="GO:0006355">
    <property type="term" value="P:regulation of DNA-templated transcription"/>
    <property type="evidence" value="ECO:0007669"/>
    <property type="project" value="UniProtKB-UniRule"/>
</dbReference>
<dbReference type="GO" id="GO:0031848">
    <property type="term" value="P:protection from non-homologous end joining at telomere"/>
    <property type="evidence" value="ECO:0007669"/>
    <property type="project" value="TreeGrafter"/>
</dbReference>
<reference evidence="8" key="1">
    <citation type="submission" date="2021-10" db="EMBL/GenBank/DDBJ databases">
        <title>Tropical sea cucumber genome reveals ecological adaptation and Cuvierian tubules defense mechanism.</title>
        <authorList>
            <person name="Chen T."/>
        </authorList>
    </citation>
    <scope>NUCLEOTIDE SEQUENCE</scope>
    <source>
        <strain evidence="8">Nanhai2018</strain>
        <tissue evidence="8">Muscle</tissue>
    </source>
</reference>
<evidence type="ECO:0000256" key="5">
    <source>
        <dbReference type="RuleBase" id="RU367107"/>
    </source>
</evidence>
<dbReference type="GO" id="GO:0070187">
    <property type="term" value="C:shelterin complex"/>
    <property type="evidence" value="ECO:0007669"/>
    <property type="project" value="TreeGrafter"/>
</dbReference>
<accession>A0A9Q1H179</accession>
<sequence>MAVESGKGPPNCAPNLIFITADGDAVTFFIRPSSTKARLRPLIEKAGGLVTSRLNVKEDVIRIAADDDIVTADGYVRAKFVEDCLESGQLLDISNYTCKRMKYTEEDDRNILEYITHHSWQSMRDHFLKHLEGSLPEYITIEKEKQQELLGSGKRDAEDEHDQSKRQRYDEDLEGDTIPQKRQGHIYKFLKNLKDPKTEFEQEKPSDEIESQIIALVKAWSKKYDMSRKAIAVSLYINSGDLDHTEYLLDKRTLHPGES</sequence>
<dbReference type="PROSITE" id="PS50172">
    <property type="entry name" value="BRCT"/>
    <property type="match status" value="1"/>
</dbReference>
<dbReference type="GO" id="GO:0010833">
    <property type="term" value="P:telomere maintenance via telomere lengthening"/>
    <property type="evidence" value="ECO:0007669"/>
    <property type="project" value="UniProtKB-UniRule"/>
</dbReference>
<evidence type="ECO:0000313" key="9">
    <source>
        <dbReference type="Proteomes" id="UP001152320"/>
    </source>
</evidence>
<evidence type="ECO:0000256" key="4">
    <source>
        <dbReference type="ARBA" id="ARBA00023242"/>
    </source>
</evidence>
<keyword evidence="5" id="KW-0804">Transcription</keyword>
<dbReference type="InterPro" id="IPR015010">
    <property type="entry name" value="TERF2IP_Myb"/>
</dbReference>
<comment type="subcellular location">
    <subcellularLocation>
        <location evidence="5">Nucleus</location>
    </subcellularLocation>
    <subcellularLocation>
        <location evidence="5">Chromosome</location>
        <location evidence="5">Telomere</location>
    </subcellularLocation>
</comment>
<proteinExistence type="inferred from homology"/>
<evidence type="ECO:0000256" key="1">
    <source>
        <dbReference type="ARBA" id="ARBA00010467"/>
    </source>
</evidence>
<keyword evidence="9" id="KW-1185">Reference proteome</keyword>
<gene>
    <name evidence="8" type="ORF">HOLleu_31201</name>
</gene>
<dbReference type="SUPFAM" id="SSF46689">
    <property type="entry name" value="Homeodomain-like"/>
    <property type="match status" value="1"/>
</dbReference>
<keyword evidence="2 5" id="KW-0158">Chromosome</keyword>
<keyword evidence="5" id="KW-0010">Activator</keyword>
<dbReference type="PANTHER" id="PTHR16466:SF6">
    <property type="entry name" value="TELOMERIC REPEAT-BINDING FACTOR 2-INTERACTING PROTEIN 1"/>
    <property type="match status" value="1"/>
</dbReference>
<comment type="subunit">
    <text evidence="5">Homodimer.</text>
</comment>
<organism evidence="8 9">
    <name type="scientific">Holothuria leucospilota</name>
    <name type="common">Black long sea cucumber</name>
    <name type="synonym">Mertensiothuria leucospilota</name>
    <dbReference type="NCBI Taxonomy" id="206669"/>
    <lineage>
        <taxon>Eukaryota</taxon>
        <taxon>Metazoa</taxon>
        <taxon>Echinodermata</taxon>
        <taxon>Eleutherozoa</taxon>
        <taxon>Echinozoa</taxon>
        <taxon>Holothuroidea</taxon>
        <taxon>Aspidochirotacea</taxon>
        <taxon>Aspidochirotida</taxon>
        <taxon>Holothuriidae</taxon>
        <taxon>Holothuria</taxon>
    </lineage>
</organism>
<dbReference type="AlphaFoldDB" id="A0A9Q1H179"/>
<comment type="similarity">
    <text evidence="1 5">Belongs to the RAP1 family.</text>
</comment>
<comment type="caution">
    <text evidence="8">The sequence shown here is derived from an EMBL/GenBank/DDBJ whole genome shotgun (WGS) entry which is preliminary data.</text>
</comment>
<dbReference type="Pfam" id="PF08914">
    <property type="entry name" value="Myb_Rap1"/>
    <property type="match status" value="1"/>
</dbReference>
<evidence type="ECO:0000256" key="3">
    <source>
        <dbReference type="ARBA" id="ARBA00022895"/>
    </source>
</evidence>
<dbReference type="InterPro" id="IPR039595">
    <property type="entry name" value="TE2IP/Rap1"/>
</dbReference>
<dbReference type="InterPro" id="IPR009057">
    <property type="entry name" value="Homeodomain-like_sf"/>
</dbReference>
<keyword evidence="3 5" id="KW-0779">Telomere</keyword>
<feature type="domain" description="BRCT" evidence="7">
    <location>
        <begin position="26"/>
        <end position="98"/>
    </location>
</feature>
<dbReference type="Proteomes" id="UP001152320">
    <property type="component" value="Chromosome 15"/>
</dbReference>
<dbReference type="Pfam" id="PF16589">
    <property type="entry name" value="BRCT_2"/>
    <property type="match status" value="1"/>
</dbReference>
<name>A0A9Q1H179_HOLLE</name>